<gene>
    <name evidence="2" type="ORF">C5Y98_08185</name>
</gene>
<sequence length="224" mass="25998">MERKWIRRVLFATIGITAIYFLHPIFLQWLASPLIASSSDQRSVDCVAILSGHDRFGIVESMYKQNQNLHVLVIQGPIDRLTKWKVTEPTSNRDRDALRDSGIPEEQIEVLGFSNHAEWEWARQLHQWIANHPDRYVGVICPQFDSQRTRIILDATATETSAGVSLIPLPAEEFNDRNWWTNRRGLKSFWQFSFDRVYTMAVGEEVPSAPQWDPDDYERQLDGK</sequence>
<keyword evidence="1" id="KW-1133">Transmembrane helix</keyword>
<dbReference type="AlphaFoldDB" id="A0A2S8G0U2"/>
<dbReference type="RefSeq" id="WP_105353148.1">
    <property type="nucleotide sequence ID" value="NZ_PUIB01000011.1"/>
</dbReference>
<evidence type="ECO:0000313" key="3">
    <source>
        <dbReference type="Proteomes" id="UP000239388"/>
    </source>
</evidence>
<keyword evidence="1" id="KW-0812">Transmembrane</keyword>
<evidence type="ECO:0000313" key="2">
    <source>
        <dbReference type="EMBL" id="PQO38053.1"/>
    </source>
</evidence>
<reference evidence="2 3" key="1">
    <citation type="submission" date="2018-02" db="EMBL/GenBank/DDBJ databases">
        <title>Comparative genomes isolates from brazilian mangrove.</title>
        <authorList>
            <person name="Araujo J.E."/>
            <person name="Taketani R.G."/>
            <person name="Silva M.C.P."/>
            <person name="Loureco M.V."/>
            <person name="Andreote F.D."/>
        </authorList>
    </citation>
    <scope>NUCLEOTIDE SEQUENCE [LARGE SCALE GENOMIC DNA]</scope>
    <source>
        <strain evidence="2 3">NAP PRIS-MGV</strain>
    </source>
</reference>
<name>A0A2S8G0U2_9BACT</name>
<evidence type="ECO:0008006" key="4">
    <source>
        <dbReference type="Google" id="ProtNLM"/>
    </source>
</evidence>
<evidence type="ECO:0000256" key="1">
    <source>
        <dbReference type="SAM" id="Phobius"/>
    </source>
</evidence>
<organism evidence="2 3">
    <name type="scientific">Blastopirellula marina</name>
    <dbReference type="NCBI Taxonomy" id="124"/>
    <lineage>
        <taxon>Bacteria</taxon>
        <taxon>Pseudomonadati</taxon>
        <taxon>Planctomycetota</taxon>
        <taxon>Planctomycetia</taxon>
        <taxon>Pirellulales</taxon>
        <taxon>Pirellulaceae</taxon>
        <taxon>Blastopirellula</taxon>
    </lineage>
</organism>
<proteinExistence type="predicted"/>
<feature type="transmembrane region" description="Helical" evidence="1">
    <location>
        <begin position="9"/>
        <end position="31"/>
    </location>
</feature>
<dbReference type="OrthoDB" id="9955871at2"/>
<accession>A0A2S8G0U2</accession>
<keyword evidence="1" id="KW-0472">Membrane</keyword>
<dbReference type="Proteomes" id="UP000239388">
    <property type="component" value="Unassembled WGS sequence"/>
</dbReference>
<dbReference type="EMBL" id="PUIB01000011">
    <property type="protein sequence ID" value="PQO38053.1"/>
    <property type="molecule type" value="Genomic_DNA"/>
</dbReference>
<protein>
    <recommendedName>
        <fullName evidence="4">DUF218 domain-containing protein</fullName>
    </recommendedName>
</protein>
<comment type="caution">
    <text evidence="2">The sequence shown here is derived from an EMBL/GenBank/DDBJ whole genome shotgun (WGS) entry which is preliminary data.</text>
</comment>